<evidence type="ECO:0000259" key="2">
    <source>
        <dbReference type="Pfam" id="PF17678"/>
    </source>
</evidence>
<dbReference type="InterPro" id="IPR012939">
    <property type="entry name" value="Glyco_hydro_92"/>
</dbReference>
<evidence type="ECO:0000313" key="4">
    <source>
        <dbReference type="Proteomes" id="UP000422736"/>
    </source>
</evidence>
<proteinExistence type="predicted"/>
<dbReference type="Gene3D" id="3.30.2080.10">
    <property type="entry name" value="GH92 mannosidase domain"/>
    <property type="match status" value="1"/>
</dbReference>
<dbReference type="Gene3D" id="1.20.1050.60">
    <property type="entry name" value="alpha-1,2-mannosidase"/>
    <property type="match status" value="1"/>
</dbReference>
<feature type="domain" description="Glycosyl hydrolase family 92 N-terminal" evidence="2">
    <location>
        <begin position="88"/>
        <end position="333"/>
    </location>
</feature>
<reference evidence="3 4" key="1">
    <citation type="submission" date="2016-03" db="EMBL/GenBank/DDBJ databases">
        <title>How can Kluyveromyces marxianus grow so fast - potential evolutionary course in Saccharomyces Complex revealed by comparative genomics.</title>
        <authorList>
            <person name="Mo W."/>
            <person name="Lu W."/>
            <person name="Yang X."/>
            <person name="Qi J."/>
            <person name="Lv H."/>
        </authorList>
    </citation>
    <scope>NUCLEOTIDE SEQUENCE [LARGE SCALE GENOMIC DNA]</scope>
    <source>
        <strain evidence="3 4">FIM1</strain>
    </source>
</reference>
<dbReference type="InterPro" id="IPR041371">
    <property type="entry name" value="GH92_N"/>
</dbReference>
<dbReference type="Pfam" id="PF17678">
    <property type="entry name" value="Glyco_hydro_92N"/>
    <property type="match status" value="1"/>
</dbReference>
<keyword evidence="4" id="KW-1185">Reference proteome</keyword>
<accession>A0ABX6F0X6</accession>
<dbReference type="InterPro" id="IPR014718">
    <property type="entry name" value="GH-type_carb-bd"/>
</dbReference>
<dbReference type="InterPro" id="IPR005887">
    <property type="entry name" value="GH92_a_mannosidase_put"/>
</dbReference>
<dbReference type="InterPro" id="IPR050883">
    <property type="entry name" value="PNGase"/>
</dbReference>
<evidence type="ECO:0000259" key="1">
    <source>
        <dbReference type="Pfam" id="PF07971"/>
    </source>
</evidence>
<evidence type="ECO:0000313" key="3">
    <source>
        <dbReference type="EMBL" id="QGN17649.1"/>
    </source>
</evidence>
<dbReference type="Gene3D" id="1.20.1610.10">
    <property type="entry name" value="alpha-1,2-mannosidases domains"/>
    <property type="match status" value="1"/>
</dbReference>
<feature type="domain" description="Glycosyl hydrolase family 92" evidence="1">
    <location>
        <begin position="343"/>
        <end position="826"/>
    </location>
</feature>
<dbReference type="Pfam" id="PF07971">
    <property type="entry name" value="Glyco_hydro_92"/>
    <property type="match status" value="1"/>
</dbReference>
<sequence>MYGYWILLIGWVVVHLVQGLVILREGILDHLSNDLLKITQSYYHQNEGEDRTEELELGIEYYGKSGNGKEPGSRFGKQFGGEYGFVKWVDVFYGTFEGHTFPGTAVPFSMCKMGVDVVNSRKGDAYAGWQPDGDVVGVSMLHESGTGGAPTYGIVSQLPMMGPSAAEVDVSEHIMFKRSRADVAHVGYYDVALENGVEIEFSSMDRSGLYQYTFPEVEGEKPIVMVNVSQHLHCFGRPWWTQNFRGGFIKVDSNMKSYHGRVTIGGGWTDRGDYTISFYGEFDKPARRVVSFRNGKKLSGLRTMYSRTGVSDIGVLFEFDEGTTLLKSHVGISSSKRNGFKVAKQNLLNDYPTEEARFNLTWSVEHALALWNDKVFDKVVLDTSVEDPILVSKLYNSLYGTHLMPSNKSGADAPWKGDEPYYDDWFTLWDTFRCLHPLINIMSQDYGAEMVRSLINIWEEEGFTPDGRSGDRSGRTQGGSNSDVMMADAFVKNITEGIDWEKGFQAMYTNAEVEPPYVEDPMANDSTNKFGRGALKEWLSLGYVTRNYSRSVTRTMEYSYNDFSLYMVAKGLGKNELAKRYLARSKNWRNIWNPEARSVNVQYNYTGFVQPRNADGTFASEKYDPFSCFGCYWRDDEYEGKPVEYGWTVPFDMGTLLEYIGSRETFERRLDDMYKLNGHENVVDIGNEPSFLTPYLYTYINKQDKTSELVNWIIDTKFKSGCDGLPGNSDAGAMQAWLTFALYGFYPIAGTDIYILTSPKFSRVVLQRMPNVPDVHIVAHDLYKDGGIVRSNYIREVVLNGERLNRSWFRHDELFGQGGTLEFYMSDVPLGWDHAAQTPPMGWE</sequence>
<dbReference type="PANTHER" id="PTHR12143">
    <property type="entry name" value="PEPTIDE N-GLYCANASE PNGASE -RELATED"/>
    <property type="match status" value="1"/>
</dbReference>
<dbReference type="Proteomes" id="UP000422736">
    <property type="component" value="Chromosome 8"/>
</dbReference>
<dbReference type="SUPFAM" id="SSF48208">
    <property type="entry name" value="Six-hairpin glycosidases"/>
    <property type="match status" value="1"/>
</dbReference>
<reference evidence="3 4" key="2">
    <citation type="submission" date="2019-11" db="EMBL/GenBank/DDBJ databases">
        <authorList>
            <person name="Lu H."/>
        </authorList>
    </citation>
    <scope>NUCLEOTIDE SEQUENCE [LARGE SCALE GENOMIC DNA]</scope>
    <source>
        <strain evidence="3 4">FIM1</strain>
    </source>
</reference>
<dbReference type="Gene3D" id="2.70.98.10">
    <property type="match status" value="1"/>
</dbReference>
<organism evidence="3 4">
    <name type="scientific">Kluyveromyces marxianus</name>
    <name type="common">Yeast</name>
    <name type="synonym">Candida kefyr</name>
    <dbReference type="NCBI Taxonomy" id="4911"/>
    <lineage>
        <taxon>Eukaryota</taxon>
        <taxon>Fungi</taxon>
        <taxon>Dikarya</taxon>
        <taxon>Ascomycota</taxon>
        <taxon>Saccharomycotina</taxon>
        <taxon>Saccharomycetes</taxon>
        <taxon>Saccharomycetales</taxon>
        <taxon>Saccharomycetaceae</taxon>
        <taxon>Kluyveromyces</taxon>
    </lineage>
</organism>
<dbReference type="EMBL" id="CP015060">
    <property type="protein sequence ID" value="QGN17649.1"/>
    <property type="molecule type" value="Genomic_DNA"/>
</dbReference>
<name>A0ABX6F0X6_KLUMA</name>
<gene>
    <name evidence="3" type="ORF">FIM1_4856</name>
</gene>
<dbReference type="PANTHER" id="PTHR12143:SF38">
    <property type="entry name" value="ALPHA-1,2-MANNOSIDASE FAMILY PROTEIN (AFU_ORTHOLOGUE AFUA_5G10520)"/>
    <property type="match status" value="1"/>
</dbReference>
<protein>
    <submittedName>
        <fullName evidence="3">Uncharacterized protein</fullName>
    </submittedName>
</protein>
<dbReference type="NCBIfam" id="TIGR01180">
    <property type="entry name" value="aman2_put"/>
    <property type="match status" value="1"/>
</dbReference>
<dbReference type="InterPro" id="IPR008928">
    <property type="entry name" value="6-hairpin_glycosidase_sf"/>
</dbReference>